<evidence type="ECO:0000259" key="6">
    <source>
        <dbReference type="PROSITE" id="PS51352"/>
    </source>
</evidence>
<evidence type="ECO:0000313" key="8">
    <source>
        <dbReference type="Proteomes" id="UP000367750"/>
    </source>
</evidence>
<dbReference type="PRINTS" id="PR01011">
    <property type="entry name" value="GLUTPROXDASE"/>
</dbReference>
<dbReference type="OrthoDB" id="9789406at2"/>
<feature type="domain" description="Thioredoxin" evidence="6">
    <location>
        <begin position="1"/>
        <end position="183"/>
    </location>
</feature>
<dbReference type="InterPro" id="IPR029759">
    <property type="entry name" value="GPX_AS"/>
</dbReference>
<accession>A0A5J5FYF2</accession>
<protein>
    <recommendedName>
        <fullName evidence="5">Glutathione peroxidase</fullName>
    </recommendedName>
</protein>
<dbReference type="SUPFAM" id="SSF52833">
    <property type="entry name" value="Thioredoxin-like"/>
    <property type="match status" value="1"/>
</dbReference>
<dbReference type="PROSITE" id="PS00460">
    <property type="entry name" value="GLUTATHIONE_PEROXID_1"/>
    <property type="match status" value="1"/>
</dbReference>
<dbReference type="InterPro" id="IPR036249">
    <property type="entry name" value="Thioredoxin-like_sf"/>
</dbReference>
<dbReference type="InterPro" id="IPR029760">
    <property type="entry name" value="GPX_CS"/>
</dbReference>
<dbReference type="EMBL" id="VYKK01000026">
    <property type="protein sequence ID" value="KAA8998780.1"/>
    <property type="molecule type" value="Genomic_DNA"/>
</dbReference>
<proteinExistence type="inferred from homology"/>
<name>A0A5J5FYF2_9BACL</name>
<sequence>MNATVYDYTARTIRGTEISLGQYRGKVLLIVNTASQCGFTTQYADLQKLYDKYAEQGLVILGFPSNQFGGQEPGTNEEVHTFCQLNYGVTFPLFEKIEVRGEDKHPLYAHLIHEAGFRGFDAANPAARMLKAMLEERNPGDLATDEIKWNFTKFLIDRSGHVAERFETPVDPLDIEPAIESLL</sequence>
<dbReference type="GO" id="GO:0034599">
    <property type="term" value="P:cellular response to oxidative stress"/>
    <property type="evidence" value="ECO:0007669"/>
    <property type="project" value="TreeGrafter"/>
</dbReference>
<dbReference type="PROSITE" id="PS00763">
    <property type="entry name" value="GLUTATHIONE_PEROXID_2"/>
    <property type="match status" value="1"/>
</dbReference>
<comment type="similarity">
    <text evidence="1 5">Belongs to the glutathione peroxidase family.</text>
</comment>
<keyword evidence="2 5" id="KW-0575">Peroxidase</keyword>
<organism evidence="7 8">
    <name type="scientific">Paenibacillus spiritus</name>
    <dbReference type="NCBI Taxonomy" id="2496557"/>
    <lineage>
        <taxon>Bacteria</taxon>
        <taxon>Bacillati</taxon>
        <taxon>Bacillota</taxon>
        <taxon>Bacilli</taxon>
        <taxon>Bacillales</taxon>
        <taxon>Paenibacillaceae</taxon>
        <taxon>Paenibacillus</taxon>
    </lineage>
</organism>
<evidence type="ECO:0000256" key="5">
    <source>
        <dbReference type="RuleBase" id="RU000499"/>
    </source>
</evidence>
<dbReference type="Proteomes" id="UP000367750">
    <property type="component" value="Unassembled WGS sequence"/>
</dbReference>
<evidence type="ECO:0000256" key="1">
    <source>
        <dbReference type="ARBA" id="ARBA00006926"/>
    </source>
</evidence>
<dbReference type="GO" id="GO:0004601">
    <property type="term" value="F:peroxidase activity"/>
    <property type="evidence" value="ECO:0007669"/>
    <property type="project" value="UniProtKB-KW"/>
</dbReference>
<dbReference type="PANTHER" id="PTHR11592:SF78">
    <property type="entry name" value="GLUTATHIONE PEROXIDASE"/>
    <property type="match status" value="1"/>
</dbReference>
<dbReference type="InterPro" id="IPR000889">
    <property type="entry name" value="Glutathione_peroxidase"/>
</dbReference>
<dbReference type="InterPro" id="IPR013766">
    <property type="entry name" value="Thioredoxin_domain"/>
</dbReference>
<keyword evidence="8" id="KW-1185">Reference proteome</keyword>
<gene>
    <name evidence="7" type="ORF">F4V43_16255</name>
</gene>
<dbReference type="RefSeq" id="WP_150459310.1">
    <property type="nucleotide sequence ID" value="NZ_VYKK01000026.1"/>
</dbReference>
<dbReference type="FunFam" id="3.40.30.10:FF:000010">
    <property type="entry name" value="Glutathione peroxidase"/>
    <property type="match status" value="1"/>
</dbReference>
<dbReference type="AlphaFoldDB" id="A0A5J5FYF2"/>
<comment type="caution">
    <text evidence="7">The sequence shown here is derived from an EMBL/GenBank/DDBJ whole genome shotgun (WGS) entry which is preliminary data.</text>
</comment>
<dbReference type="PANTHER" id="PTHR11592">
    <property type="entry name" value="GLUTATHIONE PEROXIDASE"/>
    <property type="match status" value="1"/>
</dbReference>
<reference evidence="7 8" key="1">
    <citation type="submission" date="2019-09" db="EMBL/GenBank/DDBJ databases">
        <title>Bacillus ochoae sp. nov., Paenibacillus whitsoniae sp. nov., Paenibacillus spiritus sp. nov. Isolated from the Mars Exploration Rover during spacecraft assembly.</title>
        <authorList>
            <person name="Seuylemezian A."/>
            <person name="Vaishampayan P."/>
        </authorList>
    </citation>
    <scope>NUCLEOTIDE SEQUENCE [LARGE SCALE GENOMIC DNA]</scope>
    <source>
        <strain evidence="7 8">MER_111</strain>
    </source>
</reference>
<evidence type="ECO:0000313" key="7">
    <source>
        <dbReference type="EMBL" id="KAA8998780.1"/>
    </source>
</evidence>
<dbReference type="CDD" id="cd00340">
    <property type="entry name" value="GSH_Peroxidase"/>
    <property type="match status" value="1"/>
</dbReference>
<feature type="active site" evidence="4">
    <location>
        <position position="37"/>
    </location>
</feature>
<dbReference type="Pfam" id="PF00255">
    <property type="entry name" value="GSHPx"/>
    <property type="match status" value="1"/>
</dbReference>
<evidence type="ECO:0000256" key="2">
    <source>
        <dbReference type="ARBA" id="ARBA00022559"/>
    </source>
</evidence>
<dbReference type="PIRSF" id="PIRSF000303">
    <property type="entry name" value="Glutathion_perox"/>
    <property type="match status" value="1"/>
</dbReference>
<dbReference type="Gene3D" id="3.40.30.10">
    <property type="entry name" value="Glutaredoxin"/>
    <property type="match status" value="1"/>
</dbReference>
<evidence type="ECO:0000256" key="4">
    <source>
        <dbReference type="PIRSR" id="PIRSR000303-1"/>
    </source>
</evidence>
<dbReference type="PROSITE" id="PS51355">
    <property type="entry name" value="GLUTATHIONE_PEROXID_3"/>
    <property type="match status" value="1"/>
</dbReference>
<dbReference type="PROSITE" id="PS51352">
    <property type="entry name" value="THIOREDOXIN_2"/>
    <property type="match status" value="1"/>
</dbReference>
<evidence type="ECO:0000256" key="3">
    <source>
        <dbReference type="ARBA" id="ARBA00023002"/>
    </source>
</evidence>
<keyword evidence="3 5" id="KW-0560">Oxidoreductase</keyword>